<feature type="transmembrane region" description="Helical" evidence="1">
    <location>
        <begin position="155"/>
        <end position="176"/>
    </location>
</feature>
<dbReference type="EMBL" id="CADIKL010000011">
    <property type="protein sequence ID" value="CAB3788386.1"/>
    <property type="molecule type" value="Genomic_DNA"/>
</dbReference>
<keyword evidence="1" id="KW-1133">Transmembrane helix</keyword>
<proteinExistence type="predicted"/>
<organism evidence="2 3">
    <name type="scientific">Paraburkholderia caffeinitolerans</name>
    <dbReference type="NCBI Taxonomy" id="1723730"/>
    <lineage>
        <taxon>Bacteria</taxon>
        <taxon>Pseudomonadati</taxon>
        <taxon>Pseudomonadota</taxon>
        <taxon>Betaproteobacteria</taxon>
        <taxon>Burkholderiales</taxon>
        <taxon>Burkholderiaceae</taxon>
        <taxon>Paraburkholderia</taxon>
    </lineage>
</organism>
<keyword evidence="3" id="KW-1185">Reference proteome</keyword>
<sequence>MGTIAWWKPGKKKLGLLGAGSLATALLLHFDGRGTWFIPLDIAYRMNNQAVHESLSIKVALITTLVALAPAVIATLLAAGIRGRAQRRHCIELMMRPMDTNEIPDAFPPHMWLNSPKGVLGYMYLLEILSAKAGASIFCTVVGVCIYLITEGQPVYFLLFASVLLMYAICVFPAFVKWVFAFGYRHGIDTKQRYLRRRLWRKFRAKCPFALI</sequence>
<evidence type="ECO:0000256" key="1">
    <source>
        <dbReference type="SAM" id="Phobius"/>
    </source>
</evidence>
<evidence type="ECO:0000313" key="3">
    <source>
        <dbReference type="Proteomes" id="UP000494119"/>
    </source>
</evidence>
<gene>
    <name evidence="2" type="ORF">LMG28688_02678</name>
</gene>
<feature type="transmembrane region" description="Helical" evidence="1">
    <location>
        <begin position="124"/>
        <end position="149"/>
    </location>
</feature>
<evidence type="ECO:0000313" key="2">
    <source>
        <dbReference type="EMBL" id="CAB3788386.1"/>
    </source>
</evidence>
<protein>
    <submittedName>
        <fullName evidence="2">Uncharacterized protein</fullName>
    </submittedName>
</protein>
<reference evidence="2 3" key="1">
    <citation type="submission" date="2020-04" db="EMBL/GenBank/DDBJ databases">
        <authorList>
            <person name="De Canck E."/>
        </authorList>
    </citation>
    <scope>NUCLEOTIDE SEQUENCE [LARGE SCALE GENOMIC DNA]</scope>
    <source>
        <strain evidence="2 3">LMG 28688</strain>
    </source>
</reference>
<feature type="transmembrane region" description="Helical" evidence="1">
    <location>
        <begin position="56"/>
        <end position="79"/>
    </location>
</feature>
<name>A0A6J5G0E1_9BURK</name>
<dbReference type="Proteomes" id="UP000494119">
    <property type="component" value="Unassembled WGS sequence"/>
</dbReference>
<keyword evidence="1" id="KW-0812">Transmembrane</keyword>
<keyword evidence="1" id="KW-0472">Membrane</keyword>
<accession>A0A6J5G0E1</accession>
<dbReference type="AlphaFoldDB" id="A0A6J5G0E1"/>